<comment type="caution">
    <text evidence="1">The sequence shown here is derived from an EMBL/GenBank/DDBJ whole genome shotgun (WGS) entry which is preliminary data.</text>
</comment>
<evidence type="ECO:0000313" key="1">
    <source>
        <dbReference type="EMBL" id="MBD2179836.1"/>
    </source>
</evidence>
<dbReference type="EMBL" id="JACJPW010000003">
    <property type="protein sequence ID" value="MBD2179836.1"/>
    <property type="molecule type" value="Genomic_DNA"/>
</dbReference>
<accession>A0A926V9M9</accession>
<evidence type="ECO:0000313" key="2">
    <source>
        <dbReference type="Proteomes" id="UP000641646"/>
    </source>
</evidence>
<protein>
    <submittedName>
        <fullName evidence="1">Uncharacterized protein</fullName>
    </submittedName>
</protein>
<reference evidence="1" key="1">
    <citation type="journal article" date="2015" name="ISME J.">
        <title>Draft Genome Sequence of Streptomyces incarnatus NRRL8089, which Produces the Nucleoside Antibiotic Sinefungin.</title>
        <authorList>
            <person name="Oshima K."/>
            <person name="Hattori M."/>
            <person name="Shimizu H."/>
            <person name="Fukuda K."/>
            <person name="Nemoto M."/>
            <person name="Inagaki K."/>
            <person name="Tamura T."/>
        </authorList>
    </citation>
    <scope>NUCLEOTIDE SEQUENCE</scope>
    <source>
        <strain evidence="1">FACHB-1375</strain>
    </source>
</reference>
<dbReference type="RefSeq" id="WP_190461439.1">
    <property type="nucleotide sequence ID" value="NZ_JACJPW010000003.1"/>
</dbReference>
<dbReference type="Proteomes" id="UP000641646">
    <property type="component" value="Unassembled WGS sequence"/>
</dbReference>
<sequence length="81" mass="9338">MSVKQWEYRANNGRINKGTLKLRCASVEQAVKTYGLVKSVLMEVQLTDRSKKIVNVRVLDIQGDVETNNFLNFVQTIRPQR</sequence>
<proteinExistence type="predicted"/>
<dbReference type="AlphaFoldDB" id="A0A926V9M9"/>
<keyword evidence="2" id="KW-1185">Reference proteome</keyword>
<reference evidence="1" key="2">
    <citation type="submission" date="2020-08" db="EMBL/GenBank/DDBJ databases">
        <authorList>
            <person name="Chen M."/>
            <person name="Teng W."/>
            <person name="Zhao L."/>
            <person name="Hu C."/>
            <person name="Zhou Y."/>
            <person name="Han B."/>
            <person name="Song L."/>
            <person name="Shu W."/>
        </authorList>
    </citation>
    <scope>NUCLEOTIDE SEQUENCE</scope>
    <source>
        <strain evidence="1">FACHB-1375</strain>
    </source>
</reference>
<name>A0A926V9M9_9CYAN</name>
<organism evidence="1 2">
    <name type="scientific">Aerosakkonema funiforme FACHB-1375</name>
    <dbReference type="NCBI Taxonomy" id="2949571"/>
    <lineage>
        <taxon>Bacteria</taxon>
        <taxon>Bacillati</taxon>
        <taxon>Cyanobacteriota</taxon>
        <taxon>Cyanophyceae</taxon>
        <taxon>Oscillatoriophycideae</taxon>
        <taxon>Aerosakkonematales</taxon>
        <taxon>Aerosakkonemataceae</taxon>
        <taxon>Aerosakkonema</taxon>
    </lineage>
</organism>
<gene>
    <name evidence="1" type="ORF">H6G03_01705</name>
</gene>